<reference evidence="2 3" key="1">
    <citation type="submission" date="2011-03" db="EMBL/GenBank/DDBJ databases">
        <title>The complete genome of Archaeoglobus veneficus SNP6.</title>
        <authorList>
            <consortium name="US DOE Joint Genome Institute (JGI-PGF)"/>
            <person name="Lucas S."/>
            <person name="Copeland A."/>
            <person name="Lapidus A."/>
            <person name="Bruce D."/>
            <person name="Goodwin L."/>
            <person name="Pitluck S."/>
            <person name="Kyrpides N."/>
            <person name="Mavromatis K."/>
            <person name="Pagani I."/>
            <person name="Ivanova N."/>
            <person name="Mikhailova N."/>
            <person name="Lu M."/>
            <person name="Detter J.C."/>
            <person name="Tapia R."/>
            <person name="Han C."/>
            <person name="Land M."/>
            <person name="Hauser L."/>
            <person name="Markowitz V."/>
            <person name="Cheng J.-F."/>
            <person name="Hugenholtz P."/>
            <person name="Woyke T."/>
            <person name="Wu D."/>
            <person name="Spring S."/>
            <person name="Brambilla E."/>
            <person name="Klenk H.-P."/>
            <person name="Eisen J.A."/>
        </authorList>
    </citation>
    <scope>NUCLEOTIDE SEQUENCE [LARGE SCALE GENOMIC DNA]</scope>
    <source>
        <strain>SNP6</strain>
    </source>
</reference>
<dbReference type="InterPro" id="IPR006638">
    <property type="entry name" value="Elp3/MiaA/NifB-like_rSAM"/>
</dbReference>
<dbReference type="eggNOG" id="arCOG01355">
    <property type="taxonomic scope" value="Archaea"/>
</dbReference>
<dbReference type="Pfam" id="PF04055">
    <property type="entry name" value="Radical_SAM"/>
    <property type="match status" value="1"/>
</dbReference>
<sequence>MEFPEINPIAKKWRKGLKRVALVYPNRYVGGIANIGLQHIYAEINSLDNYICERFYWDVFSGTKSVESGTPLKEFDIALFSLQYEEDYFKAIKIIKESEFTGLKVAGGPCVMENPLPLVELFDYFYFGEVDGDVTNLIKACEKGEETEYLVKAERIGGEKVKVRKADLSTHLQTQIVGSGAYGECYLLEVGRGCKRACSFCIVRQIYSPCRWRDVKLLLEIAEGAKKFVDKVALVAPSVTDHPKAKELIASLIDMGFLVSPSSVRADTLDEELVELLSRGGLESLTIAPEAGSERMRRLLRKGISEEDVLNAASLAAKHGIEKVKMYFMVGLPGESHEDVRAIVELVDRVKKLVPRVSVSINPLVPKPHTPLQWEPFGGIDDVKAGMKALKEKIRFLKKELGRKGASVSAESAESFAIQTILSRGNKEVGRAIAENNFRLRDFYAYLGRIEEDEDLPWDFIDHGYSKSRLLKEYERLKSLIS</sequence>
<dbReference type="Gene3D" id="3.80.30.20">
    <property type="entry name" value="tm_1862 like domain"/>
    <property type="match status" value="1"/>
</dbReference>
<dbReference type="SUPFAM" id="SSF102114">
    <property type="entry name" value="Radical SAM enzymes"/>
    <property type="match status" value="1"/>
</dbReference>
<dbReference type="InterPro" id="IPR045784">
    <property type="entry name" value="Radical_SAM_N2"/>
</dbReference>
<dbReference type="SFLD" id="SFLDG01082">
    <property type="entry name" value="B12-binding_domain_containing"/>
    <property type="match status" value="1"/>
</dbReference>
<dbReference type="InterPro" id="IPR058240">
    <property type="entry name" value="rSAM_sf"/>
</dbReference>
<protein>
    <submittedName>
        <fullName evidence="2">Radical SAM domain protein</fullName>
    </submittedName>
</protein>
<dbReference type="EMBL" id="CP002588">
    <property type="protein sequence ID" value="AEA47436.1"/>
    <property type="molecule type" value="Genomic_DNA"/>
</dbReference>
<evidence type="ECO:0000259" key="1">
    <source>
        <dbReference type="PROSITE" id="PS51918"/>
    </source>
</evidence>
<dbReference type="GO" id="GO:0051536">
    <property type="term" value="F:iron-sulfur cluster binding"/>
    <property type="evidence" value="ECO:0007669"/>
    <property type="project" value="InterPro"/>
</dbReference>
<dbReference type="GO" id="GO:0003824">
    <property type="term" value="F:catalytic activity"/>
    <property type="evidence" value="ECO:0007669"/>
    <property type="project" value="InterPro"/>
</dbReference>
<evidence type="ECO:0000313" key="2">
    <source>
        <dbReference type="EMBL" id="AEA47436.1"/>
    </source>
</evidence>
<evidence type="ECO:0000313" key="3">
    <source>
        <dbReference type="Proteomes" id="UP000008136"/>
    </source>
</evidence>
<dbReference type="HOGENOM" id="CLU_011543_3_3_2"/>
<dbReference type="SFLD" id="SFLDS00029">
    <property type="entry name" value="Radical_SAM"/>
    <property type="match status" value="1"/>
</dbReference>
<dbReference type="CDD" id="cd01335">
    <property type="entry name" value="Radical_SAM"/>
    <property type="match status" value="1"/>
</dbReference>
<dbReference type="KEGG" id="ave:Arcve_1433"/>
<dbReference type="PROSITE" id="PS51918">
    <property type="entry name" value="RADICAL_SAM"/>
    <property type="match status" value="1"/>
</dbReference>
<dbReference type="AlphaFoldDB" id="F2KNV9"/>
<proteinExistence type="predicted"/>
<organism evidence="2 3">
    <name type="scientific">Archaeoglobus veneficus (strain DSM 11195 / SNP6)</name>
    <dbReference type="NCBI Taxonomy" id="693661"/>
    <lineage>
        <taxon>Archaea</taxon>
        <taxon>Methanobacteriati</taxon>
        <taxon>Methanobacteriota</taxon>
        <taxon>Archaeoglobi</taxon>
        <taxon>Archaeoglobales</taxon>
        <taxon>Archaeoglobaceae</taxon>
        <taxon>Archaeoglobus</taxon>
    </lineage>
</organism>
<feature type="domain" description="Radical SAM core" evidence="1">
    <location>
        <begin position="180"/>
        <end position="404"/>
    </location>
</feature>
<dbReference type="PANTHER" id="PTHR42731:SF1">
    <property type="entry name" value="RADICAL SAM DOMAIN PROTEIN"/>
    <property type="match status" value="1"/>
</dbReference>
<dbReference type="STRING" id="693661.Arcve_1433"/>
<dbReference type="OrthoDB" id="2305at2157"/>
<dbReference type="PANTHER" id="PTHR42731">
    <property type="entry name" value="SLL1084 PROTEIN"/>
    <property type="match status" value="1"/>
</dbReference>
<name>F2KNV9_ARCVS</name>
<dbReference type="SMART" id="SM00729">
    <property type="entry name" value="Elp3"/>
    <property type="match status" value="1"/>
</dbReference>
<accession>F2KNV9</accession>
<dbReference type="Proteomes" id="UP000008136">
    <property type="component" value="Chromosome"/>
</dbReference>
<dbReference type="InterPro" id="IPR023404">
    <property type="entry name" value="rSAM_horseshoe"/>
</dbReference>
<keyword evidence="3" id="KW-1185">Reference proteome</keyword>
<gene>
    <name evidence="2" type="ordered locus">Arcve_1433</name>
</gene>
<dbReference type="Pfam" id="PF19864">
    <property type="entry name" value="Radical_SAM_N2"/>
    <property type="match status" value="1"/>
</dbReference>
<dbReference type="InterPro" id="IPR007197">
    <property type="entry name" value="rSAM"/>
</dbReference>